<dbReference type="EMBL" id="HBGV01007642">
    <property type="protein sequence ID" value="CAD9486196.1"/>
    <property type="molecule type" value="Transcribed_RNA"/>
</dbReference>
<keyword evidence="2 7" id="KW-0808">Transferase</keyword>
<comment type="domain">
    <text evidence="7">The DHHC domain is required for palmitoyltransferase activity.</text>
</comment>
<gene>
    <name evidence="10" type="ORF">HTAM1171_LOCUS4667</name>
</gene>
<name>A0A7S2HBR5_9STRA</name>
<evidence type="ECO:0000313" key="10">
    <source>
        <dbReference type="EMBL" id="CAD9486196.1"/>
    </source>
</evidence>
<feature type="domain" description="Palmitoyltransferase DHHC" evidence="9">
    <location>
        <begin position="205"/>
        <end position="265"/>
    </location>
</feature>
<evidence type="ECO:0000256" key="3">
    <source>
        <dbReference type="ARBA" id="ARBA00022692"/>
    </source>
</evidence>
<dbReference type="GO" id="GO:0006612">
    <property type="term" value="P:protein targeting to membrane"/>
    <property type="evidence" value="ECO:0007669"/>
    <property type="project" value="TreeGrafter"/>
</dbReference>
<organism evidence="10">
    <name type="scientific">Helicotheca tamesis</name>
    <dbReference type="NCBI Taxonomy" id="374047"/>
    <lineage>
        <taxon>Eukaryota</taxon>
        <taxon>Sar</taxon>
        <taxon>Stramenopiles</taxon>
        <taxon>Ochrophyta</taxon>
        <taxon>Bacillariophyta</taxon>
        <taxon>Mediophyceae</taxon>
        <taxon>Lithodesmiophycidae</taxon>
        <taxon>Lithodesmiales</taxon>
        <taxon>Lithodesmiaceae</taxon>
        <taxon>Helicotheca</taxon>
    </lineage>
</organism>
<evidence type="ECO:0000256" key="1">
    <source>
        <dbReference type="ARBA" id="ARBA00004141"/>
    </source>
</evidence>
<dbReference type="GO" id="GO:0019706">
    <property type="term" value="F:protein-cysteine S-palmitoyltransferase activity"/>
    <property type="evidence" value="ECO:0007669"/>
    <property type="project" value="UniProtKB-EC"/>
</dbReference>
<comment type="catalytic activity">
    <reaction evidence="7">
        <text>L-cysteinyl-[protein] + hexadecanoyl-CoA = S-hexadecanoyl-L-cysteinyl-[protein] + CoA</text>
        <dbReference type="Rhea" id="RHEA:36683"/>
        <dbReference type="Rhea" id="RHEA-COMP:10131"/>
        <dbReference type="Rhea" id="RHEA-COMP:11032"/>
        <dbReference type="ChEBI" id="CHEBI:29950"/>
        <dbReference type="ChEBI" id="CHEBI:57287"/>
        <dbReference type="ChEBI" id="CHEBI:57379"/>
        <dbReference type="ChEBI" id="CHEBI:74151"/>
        <dbReference type="EC" id="2.3.1.225"/>
    </reaction>
</comment>
<feature type="transmembrane region" description="Helical" evidence="7">
    <location>
        <begin position="245"/>
        <end position="266"/>
    </location>
</feature>
<keyword evidence="6 7" id="KW-0012">Acyltransferase</keyword>
<comment type="similarity">
    <text evidence="7">Belongs to the DHHC palmitoyltransferase family.</text>
</comment>
<protein>
    <recommendedName>
        <fullName evidence="7">Palmitoyltransferase</fullName>
        <ecNumber evidence="7">2.3.1.225</ecNumber>
    </recommendedName>
</protein>
<reference evidence="10" key="1">
    <citation type="submission" date="2021-01" db="EMBL/GenBank/DDBJ databases">
        <authorList>
            <person name="Corre E."/>
            <person name="Pelletier E."/>
            <person name="Niang G."/>
            <person name="Scheremetjew M."/>
            <person name="Finn R."/>
            <person name="Kale V."/>
            <person name="Holt S."/>
            <person name="Cochrane G."/>
            <person name="Meng A."/>
            <person name="Brown T."/>
            <person name="Cohen L."/>
        </authorList>
    </citation>
    <scope>NUCLEOTIDE SEQUENCE</scope>
    <source>
        <strain evidence="10">CCMP826</strain>
    </source>
</reference>
<evidence type="ECO:0000256" key="5">
    <source>
        <dbReference type="ARBA" id="ARBA00023136"/>
    </source>
</evidence>
<feature type="transmembrane region" description="Helical" evidence="7">
    <location>
        <begin position="157"/>
        <end position="176"/>
    </location>
</feature>
<keyword evidence="5 7" id="KW-0472">Membrane</keyword>
<comment type="subcellular location">
    <subcellularLocation>
        <location evidence="1">Membrane</location>
        <topology evidence="1">Multi-pass membrane protein</topology>
    </subcellularLocation>
</comment>
<evidence type="ECO:0000256" key="7">
    <source>
        <dbReference type="RuleBase" id="RU079119"/>
    </source>
</evidence>
<keyword evidence="3 7" id="KW-0812">Transmembrane</keyword>
<dbReference type="InterPro" id="IPR001594">
    <property type="entry name" value="Palmitoyltrfase_DHHC"/>
</dbReference>
<feature type="compositionally biased region" description="Acidic residues" evidence="8">
    <location>
        <begin position="37"/>
        <end position="50"/>
    </location>
</feature>
<evidence type="ECO:0000256" key="2">
    <source>
        <dbReference type="ARBA" id="ARBA00022679"/>
    </source>
</evidence>
<dbReference type="PROSITE" id="PS50216">
    <property type="entry name" value="DHHC"/>
    <property type="match status" value="1"/>
</dbReference>
<feature type="transmembrane region" description="Helical" evidence="7">
    <location>
        <begin position="117"/>
        <end position="145"/>
    </location>
</feature>
<dbReference type="AlphaFoldDB" id="A0A7S2HBR5"/>
<dbReference type="Pfam" id="PF01529">
    <property type="entry name" value="DHHC"/>
    <property type="match status" value="1"/>
</dbReference>
<feature type="compositionally biased region" description="Polar residues" evidence="8">
    <location>
        <begin position="23"/>
        <end position="34"/>
    </location>
</feature>
<feature type="compositionally biased region" description="Basic and acidic residues" evidence="8">
    <location>
        <begin position="1"/>
        <end position="22"/>
    </location>
</feature>
<evidence type="ECO:0000256" key="6">
    <source>
        <dbReference type="ARBA" id="ARBA00023315"/>
    </source>
</evidence>
<dbReference type="GO" id="GO:0005783">
    <property type="term" value="C:endoplasmic reticulum"/>
    <property type="evidence" value="ECO:0007669"/>
    <property type="project" value="TreeGrafter"/>
</dbReference>
<dbReference type="PANTHER" id="PTHR22883">
    <property type="entry name" value="ZINC FINGER DHHC DOMAIN CONTAINING PROTEIN"/>
    <property type="match status" value="1"/>
</dbReference>
<keyword evidence="4 7" id="KW-1133">Transmembrane helix</keyword>
<proteinExistence type="inferred from homology"/>
<evidence type="ECO:0000256" key="8">
    <source>
        <dbReference type="SAM" id="MobiDB-lite"/>
    </source>
</evidence>
<dbReference type="InterPro" id="IPR039859">
    <property type="entry name" value="PFA4/ZDH16/20/ERF2-like"/>
</dbReference>
<dbReference type="GO" id="GO:0005794">
    <property type="term" value="C:Golgi apparatus"/>
    <property type="evidence" value="ECO:0007669"/>
    <property type="project" value="TreeGrafter"/>
</dbReference>
<feature type="region of interest" description="Disordered" evidence="8">
    <location>
        <begin position="1"/>
        <end position="51"/>
    </location>
</feature>
<dbReference type="GO" id="GO:0016020">
    <property type="term" value="C:membrane"/>
    <property type="evidence" value="ECO:0007669"/>
    <property type="project" value="UniProtKB-SubCell"/>
</dbReference>
<evidence type="ECO:0000256" key="4">
    <source>
        <dbReference type="ARBA" id="ARBA00022989"/>
    </source>
</evidence>
<sequence>MPEKPPTKQQEKSVDDTEKSSSHQEQASSEVMNSETEHDEDVAGGDDEEVASLPRRRKKRYAVSVRWEREYEEERTRGRRKKICTGTSEDFHTCCCCCSRRVGSMFFLLEKRDGSPIIVAGPCWPFCTFVTVPLILGCSGLVSYYVVLNKDSGLPSWFGFIYFPFLAMALVSLFCVSCRDPGLLERVTDEEAGNGGWFWNEQVGSFRPPGAMYCRECKVLIQDYDHLCPWTGTGIGRGNMWAFKWFVISINILCYFSIALVAYFLLSGL</sequence>
<dbReference type="PANTHER" id="PTHR22883:SF203">
    <property type="entry name" value="PALMITOYLTRANSFERASE"/>
    <property type="match status" value="1"/>
</dbReference>
<dbReference type="EC" id="2.3.1.225" evidence="7"/>
<accession>A0A7S2HBR5</accession>
<evidence type="ECO:0000259" key="9">
    <source>
        <dbReference type="Pfam" id="PF01529"/>
    </source>
</evidence>